<evidence type="ECO:0000259" key="6">
    <source>
        <dbReference type="PROSITE" id="PS50961"/>
    </source>
</evidence>
<feature type="compositionally biased region" description="Polar residues" evidence="5">
    <location>
        <begin position="712"/>
        <end position="740"/>
    </location>
</feature>
<evidence type="ECO:0000259" key="7">
    <source>
        <dbReference type="PROSITE" id="PS51938"/>
    </source>
</evidence>
<dbReference type="EMBL" id="GL832975">
    <property type="protein sequence ID" value="EGD76669.1"/>
    <property type="molecule type" value="Genomic_DNA"/>
</dbReference>
<dbReference type="RefSeq" id="XP_004991041.1">
    <property type="nucleotide sequence ID" value="XM_004990984.1"/>
</dbReference>
<feature type="domain" description="SUZ-C" evidence="7">
    <location>
        <begin position="873"/>
        <end position="913"/>
    </location>
</feature>
<protein>
    <submittedName>
        <fullName evidence="8">Uncharacterized protein</fullName>
    </submittedName>
</protein>
<dbReference type="SMART" id="SM00715">
    <property type="entry name" value="LA"/>
    <property type="match status" value="1"/>
</dbReference>
<feature type="region of interest" description="Disordered" evidence="5">
    <location>
        <begin position="328"/>
        <end position="360"/>
    </location>
</feature>
<dbReference type="GO" id="GO:0005634">
    <property type="term" value="C:nucleus"/>
    <property type="evidence" value="ECO:0007669"/>
    <property type="project" value="UniProtKB-SubCell"/>
</dbReference>
<dbReference type="FunFam" id="1.10.10.10:FF:000158">
    <property type="entry name" value="La ribonucleoprotein domain family member 7"/>
    <property type="match status" value="1"/>
</dbReference>
<dbReference type="PANTHER" id="PTHR22792:SF140">
    <property type="entry name" value="ACHILLES, ISOFORM A"/>
    <property type="match status" value="1"/>
</dbReference>
<evidence type="ECO:0000256" key="4">
    <source>
        <dbReference type="PROSITE-ProRule" id="PRU00332"/>
    </source>
</evidence>
<dbReference type="GO" id="GO:0006396">
    <property type="term" value="P:RNA processing"/>
    <property type="evidence" value="ECO:0007669"/>
    <property type="project" value="InterPro"/>
</dbReference>
<feature type="region of interest" description="Disordered" evidence="5">
    <location>
        <begin position="605"/>
        <end position="630"/>
    </location>
</feature>
<feature type="compositionally biased region" description="Low complexity" evidence="5">
    <location>
        <begin position="279"/>
        <end position="302"/>
    </location>
</feature>
<dbReference type="PROSITE" id="PS50961">
    <property type="entry name" value="HTH_LA"/>
    <property type="match status" value="1"/>
</dbReference>
<feature type="compositionally biased region" description="Polar residues" evidence="5">
    <location>
        <begin position="611"/>
        <end position="630"/>
    </location>
</feature>
<feature type="compositionally biased region" description="Pro residues" evidence="5">
    <location>
        <begin position="110"/>
        <end position="120"/>
    </location>
</feature>
<feature type="compositionally biased region" description="Low complexity" evidence="5">
    <location>
        <begin position="692"/>
        <end position="704"/>
    </location>
</feature>
<dbReference type="eggNOG" id="KOG1855">
    <property type="taxonomic scope" value="Eukaryota"/>
</dbReference>
<dbReference type="Gene3D" id="1.10.10.10">
    <property type="entry name" value="Winged helix-like DNA-binding domain superfamily/Winged helix DNA-binding domain"/>
    <property type="match status" value="1"/>
</dbReference>
<dbReference type="InParanoid" id="F2UHS0"/>
<feature type="compositionally biased region" description="Low complexity" evidence="5">
    <location>
        <begin position="664"/>
        <end position="683"/>
    </location>
</feature>
<feature type="domain" description="HTH La-type RNA-binding" evidence="6">
    <location>
        <begin position="393"/>
        <end position="484"/>
    </location>
</feature>
<comment type="subcellular location">
    <subcellularLocation>
        <location evidence="1">Nucleus</location>
    </subcellularLocation>
</comment>
<sequence length="918" mass="98696">MSSAFECRNARPVAPSPPSSPKARKKKQTTSKAVFSPSPVHWSTSTTTTATAARGSSNSYNKKKQGHNGSSANSKPAPAGLIVVKRKKRSTSTQQQTTTSAPSPEQVHSPPSPLSRPIPKPSSTYTTSAQHHQQFQQQCHLTTATASTTAAASTARVVSPTETSAFVSLETMRNAGIRHPTQHHHNTTATAMSRRDNATTKHQQQHSPGKPHHEDDMDDWVEAELRQVTDRMTSDVANPSKTTATAASTAGKADVSTTGNGDDSDEEFSDASDVLRLDATTTTTTMAEATTTPTGKTTTTATATTTAAVTSLLQTPTSGTTNVWAARANKRAAEQQQQQQQQQQNGSPRGSGANSPYEDPSNERIQQLLEQRRHGASPAMTQREHLLTSPFAHLTKEERMERVVKQVHFYFGDRNYPTDKFLRKQAKKSANGWVPLSVVCTYKKMKKITDDVPLMAEALKHSDVVEVNDEGTAIRRRNPPPKFHPEAICAATVVVTFVNPRKVDHARAQEIITAALNPFGRIVQIRKVDTYEDVPDEVTHFYTKMLNSAIPANLLNTSRGPRYLVEYDYADEALDAATEQDGRASVFHRTLGNLHIALLYKRRKQRGGDASGSNRSSAVQTPMSASTSRAHTPVMFQQMPRQGHQHHQPQGSRPQRGWEALAAAGGANTTTTTTTTTPGTATARRSKGGSPGRSSSVGRARASSLDNKTARAMQQQYLSHVDSTVPTPPSQSRGGRQMSRTPDPAQMRRHRAHTVDSATGRRNAMQKRSPLGKSITNLNESGGSGGSGSNSWRSGDHTAALLGTPPSMGGTTQTGGSGRSSPGSSPLKFSHSPLAKAGSADKLVAAHSAPRAAESPSWRSRSQSASPLPSVGWRATTSSPRPVPVSGRTTPAMGAIKRLPLGPDGSRGFKLKRTLVNY</sequence>
<gene>
    <name evidence="8" type="ORF">PTSG_08019</name>
</gene>
<dbReference type="InterPro" id="IPR036390">
    <property type="entry name" value="WH_DNA-bd_sf"/>
</dbReference>
<feature type="compositionally biased region" description="Low complexity" evidence="5">
    <location>
        <begin position="91"/>
        <end position="100"/>
    </location>
</feature>
<feature type="compositionally biased region" description="Polar residues" evidence="5">
    <location>
        <begin position="345"/>
        <end position="354"/>
    </location>
</feature>
<dbReference type="InterPro" id="IPR045180">
    <property type="entry name" value="La_dom_prot"/>
</dbReference>
<dbReference type="InterPro" id="IPR024642">
    <property type="entry name" value="SUZ-C"/>
</dbReference>
<dbReference type="AlphaFoldDB" id="F2UHS0"/>
<dbReference type="InterPro" id="IPR036388">
    <property type="entry name" value="WH-like_DNA-bd_sf"/>
</dbReference>
<dbReference type="InterPro" id="IPR002344">
    <property type="entry name" value="Lupus_La"/>
</dbReference>
<proteinExistence type="predicted"/>
<evidence type="ECO:0000256" key="1">
    <source>
        <dbReference type="ARBA" id="ARBA00004123"/>
    </source>
</evidence>
<dbReference type="GeneID" id="16071603"/>
<dbReference type="GO" id="GO:0003729">
    <property type="term" value="F:mRNA binding"/>
    <property type="evidence" value="ECO:0007669"/>
    <property type="project" value="TreeGrafter"/>
</dbReference>
<feature type="region of interest" description="Disordered" evidence="5">
    <location>
        <begin position="1"/>
        <end position="134"/>
    </location>
</feature>
<dbReference type="OrthoDB" id="435402at2759"/>
<dbReference type="PRINTS" id="PR00302">
    <property type="entry name" value="LUPUSLA"/>
</dbReference>
<accession>F2UHS0</accession>
<feature type="region of interest" description="Disordered" evidence="5">
    <location>
        <begin position="664"/>
        <end position="890"/>
    </location>
</feature>
<evidence type="ECO:0000256" key="2">
    <source>
        <dbReference type="ARBA" id="ARBA00022884"/>
    </source>
</evidence>
<organism evidence="9">
    <name type="scientific">Salpingoeca rosetta (strain ATCC 50818 / BSB-021)</name>
    <dbReference type="NCBI Taxonomy" id="946362"/>
    <lineage>
        <taxon>Eukaryota</taxon>
        <taxon>Choanoflagellata</taxon>
        <taxon>Craspedida</taxon>
        <taxon>Salpingoecidae</taxon>
        <taxon>Salpingoeca</taxon>
    </lineage>
</organism>
<keyword evidence="9" id="KW-1185">Reference proteome</keyword>
<evidence type="ECO:0000313" key="8">
    <source>
        <dbReference type="EMBL" id="EGD76669.1"/>
    </source>
</evidence>
<dbReference type="KEGG" id="sre:PTSG_08019"/>
<feature type="compositionally biased region" description="Low complexity" evidence="5">
    <location>
        <begin position="335"/>
        <end position="344"/>
    </location>
</feature>
<feature type="compositionally biased region" description="Low complexity" evidence="5">
    <location>
        <begin position="855"/>
        <end position="867"/>
    </location>
</feature>
<evidence type="ECO:0000256" key="3">
    <source>
        <dbReference type="ARBA" id="ARBA00023242"/>
    </source>
</evidence>
<name>F2UHS0_SALR5</name>
<evidence type="ECO:0000313" key="9">
    <source>
        <dbReference type="Proteomes" id="UP000007799"/>
    </source>
</evidence>
<dbReference type="STRING" id="946362.F2UHS0"/>
<evidence type="ECO:0000256" key="5">
    <source>
        <dbReference type="SAM" id="MobiDB-lite"/>
    </source>
</evidence>
<feature type="region of interest" description="Disordered" evidence="5">
    <location>
        <begin position="177"/>
        <end position="217"/>
    </location>
</feature>
<feature type="region of interest" description="Disordered" evidence="5">
    <location>
        <begin position="231"/>
        <end position="302"/>
    </location>
</feature>
<feature type="compositionally biased region" description="Low complexity" evidence="5">
    <location>
        <begin position="43"/>
        <end position="53"/>
    </location>
</feature>
<dbReference type="PANTHER" id="PTHR22792">
    <property type="entry name" value="LUPUS LA PROTEIN-RELATED"/>
    <property type="match status" value="1"/>
</dbReference>
<keyword evidence="2 4" id="KW-0694">RNA-binding</keyword>
<dbReference type="Pfam" id="PF05383">
    <property type="entry name" value="La"/>
    <property type="match status" value="1"/>
</dbReference>
<dbReference type="Proteomes" id="UP000007799">
    <property type="component" value="Unassembled WGS sequence"/>
</dbReference>
<keyword evidence="3" id="KW-0539">Nucleus</keyword>
<dbReference type="SUPFAM" id="SSF46785">
    <property type="entry name" value="Winged helix' DNA-binding domain"/>
    <property type="match status" value="1"/>
</dbReference>
<dbReference type="GO" id="GO:1990904">
    <property type="term" value="C:ribonucleoprotein complex"/>
    <property type="evidence" value="ECO:0007669"/>
    <property type="project" value="InterPro"/>
</dbReference>
<dbReference type="InterPro" id="IPR006630">
    <property type="entry name" value="La_HTH"/>
</dbReference>
<dbReference type="PROSITE" id="PS51938">
    <property type="entry name" value="SUZ_C"/>
    <property type="match status" value="1"/>
</dbReference>
<reference evidence="8" key="1">
    <citation type="submission" date="2009-08" db="EMBL/GenBank/DDBJ databases">
        <title>Annotation of Salpingoeca rosetta.</title>
        <authorList>
            <consortium name="The Broad Institute Genome Sequencing Platform"/>
            <person name="Russ C."/>
            <person name="Cuomo C."/>
            <person name="Burger G."/>
            <person name="Gray M.W."/>
            <person name="Holland P.W.H."/>
            <person name="King N."/>
            <person name="Lang F.B.F."/>
            <person name="Roger A.J."/>
            <person name="Ruiz-Trillo I."/>
            <person name="Young S.K."/>
            <person name="Zeng Q."/>
            <person name="Gargeya S."/>
            <person name="Alvarado L."/>
            <person name="Berlin A."/>
            <person name="Chapman S.B."/>
            <person name="Chen Z."/>
            <person name="Freedman E."/>
            <person name="Gellesch M."/>
            <person name="Goldberg J."/>
            <person name="Griggs A."/>
            <person name="Gujja S."/>
            <person name="Heilman E."/>
            <person name="Heiman D."/>
            <person name="Howarth C."/>
            <person name="Mehta T."/>
            <person name="Neiman D."/>
            <person name="Pearson M."/>
            <person name="Roberts A."/>
            <person name="Saif S."/>
            <person name="Shea T."/>
            <person name="Shenoy N."/>
            <person name="Sisk P."/>
            <person name="Stolte C."/>
            <person name="Sykes S."/>
            <person name="White J."/>
            <person name="Yandava C."/>
            <person name="Haas B."/>
            <person name="Nusbaum C."/>
            <person name="Birren B."/>
        </authorList>
    </citation>
    <scope>NUCLEOTIDE SEQUENCE [LARGE SCALE GENOMIC DNA]</scope>
    <source>
        <strain evidence="8">ATCC 50818</strain>
    </source>
</reference>